<feature type="region of interest" description="Disordered" evidence="3">
    <location>
        <begin position="142"/>
        <end position="179"/>
    </location>
</feature>
<dbReference type="PANTHER" id="PTHR10827">
    <property type="entry name" value="RETICULOCALBIN"/>
    <property type="match status" value="1"/>
</dbReference>
<dbReference type="InterPro" id="IPR002048">
    <property type="entry name" value="EF_hand_dom"/>
</dbReference>
<keyword evidence="4" id="KW-0732">Signal</keyword>
<keyword evidence="2" id="KW-0677">Repeat</keyword>
<feature type="domain" description="EF-hand" evidence="5">
    <location>
        <begin position="42"/>
        <end position="59"/>
    </location>
</feature>
<dbReference type="PANTHER" id="PTHR10827:SF98">
    <property type="entry name" value="45 KDA CALCIUM-BINDING PROTEIN"/>
    <property type="match status" value="1"/>
</dbReference>
<evidence type="ECO:0000313" key="6">
    <source>
        <dbReference type="EMBL" id="MCB4823033.1"/>
    </source>
</evidence>
<keyword evidence="7" id="KW-1185">Reference proteome</keyword>
<feature type="domain" description="EF-hand" evidence="5">
    <location>
        <begin position="66"/>
        <end position="85"/>
    </location>
</feature>
<feature type="region of interest" description="Disordered" evidence="3">
    <location>
        <begin position="88"/>
        <end position="108"/>
    </location>
</feature>
<dbReference type="AlphaFoldDB" id="A0A9X1IGM7"/>
<dbReference type="InterPro" id="IPR011992">
    <property type="entry name" value="EF-hand-dom_pair"/>
</dbReference>
<evidence type="ECO:0000256" key="1">
    <source>
        <dbReference type="ARBA" id="ARBA00022723"/>
    </source>
</evidence>
<comment type="caution">
    <text evidence="6">The sequence shown here is derived from an EMBL/GenBank/DDBJ whole genome shotgun (WGS) entry which is preliminary data.</text>
</comment>
<keyword evidence="1" id="KW-0479">Metal-binding</keyword>
<dbReference type="Pfam" id="PF13202">
    <property type="entry name" value="EF-hand_5"/>
    <property type="match status" value="4"/>
</dbReference>
<dbReference type="Gene3D" id="1.10.238.10">
    <property type="entry name" value="EF-hand"/>
    <property type="match status" value="2"/>
</dbReference>
<dbReference type="Proteomes" id="UP001139311">
    <property type="component" value="Unassembled WGS sequence"/>
</dbReference>
<proteinExistence type="predicted"/>
<evidence type="ECO:0000256" key="2">
    <source>
        <dbReference type="ARBA" id="ARBA00022737"/>
    </source>
</evidence>
<dbReference type="RefSeq" id="WP_226609207.1">
    <property type="nucleotide sequence ID" value="NZ_JAJAQI010000021.1"/>
</dbReference>
<evidence type="ECO:0000259" key="5">
    <source>
        <dbReference type="Pfam" id="PF13202"/>
    </source>
</evidence>
<evidence type="ECO:0000256" key="4">
    <source>
        <dbReference type="SAM" id="SignalP"/>
    </source>
</evidence>
<dbReference type="GO" id="GO:0005509">
    <property type="term" value="F:calcium ion binding"/>
    <property type="evidence" value="ECO:0007669"/>
    <property type="project" value="InterPro"/>
</dbReference>
<feature type="domain" description="EF-hand" evidence="5">
    <location>
        <begin position="115"/>
        <end position="131"/>
    </location>
</feature>
<name>A0A9X1IGM7_9PROT</name>
<protein>
    <recommendedName>
        <fullName evidence="5">EF-hand domain-containing protein</fullName>
    </recommendedName>
</protein>
<feature type="chain" id="PRO_5040801023" description="EF-hand domain-containing protein" evidence="4">
    <location>
        <begin position="24"/>
        <end position="179"/>
    </location>
</feature>
<dbReference type="EMBL" id="JAJAQI010000021">
    <property type="protein sequence ID" value="MCB4823033.1"/>
    <property type="molecule type" value="Genomic_DNA"/>
</dbReference>
<sequence length="179" mass="19054">MNTFRMALLGAALLAAAGAPALAQPGPGPGGTGPRGDRGPGAMFNQIDGNKDGRVTWEEAWGFVQQRFNAADTDRDGRMSQQEMANLRWGAGAMRPEGTSGQGPGPDRERMRGMMFRALDANRDGGVTLEEVRPAAEARFRALDANADGAVTRDEIPRRPRHHQRGPGGQGNQAPQQPG</sequence>
<dbReference type="SUPFAM" id="SSF47473">
    <property type="entry name" value="EF-hand"/>
    <property type="match status" value="1"/>
</dbReference>
<organism evidence="6 7">
    <name type="scientific">Roseicella aerolata</name>
    <dbReference type="NCBI Taxonomy" id="2883479"/>
    <lineage>
        <taxon>Bacteria</taxon>
        <taxon>Pseudomonadati</taxon>
        <taxon>Pseudomonadota</taxon>
        <taxon>Alphaproteobacteria</taxon>
        <taxon>Acetobacterales</taxon>
        <taxon>Roseomonadaceae</taxon>
        <taxon>Roseicella</taxon>
    </lineage>
</organism>
<evidence type="ECO:0000256" key="3">
    <source>
        <dbReference type="SAM" id="MobiDB-lite"/>
    </source>
</evidence>
<feature type="signal peptide" evidence="4">
    <location>
        <begin position="1"/>
        <end position="23"/>
    </location>
</feature>
<evidence type="ECO:0000313" key="7">
    <source>
        <dbReference type="Proteomes" id="UP001139311"/>
    </source>
</evidence>
<reference evidence="6" key="1">
    <citation type="submission" date="2021-10" db="EMBL/GenBank/DDBJ databases">
        <title>Roseicella aerolatum sp. nov., isolated from aerosols of e-waste dismantling site.</title>
        <authorList>
            <person name="Qin T."/>
        </authorList>
    </citation>
    <scope>NUCLEOTIDE SEQUENCE</scope>
    <source>
        <strain evidence="6">GB24</strain>
    </source>
</reference>
<gene>
    <name evidence="6" type="ORF">LHA35_14960</name>
</gene>
<feature type="domain" description="EF-hand" evidence="5">
    <location>
        <begin position="138"/>
        <end position="155"/>
    </location>
</feature>
<feature type="region of interest" description="Disordered" evidence="3">
    <location>
        <begin position="24"/>
        <end position="49"/>
    </location>
</feature>
<accession>A0A9X1IGM7</accession>